<comment type="caution">
    <text evidence="2">The sequence shown here is derived from an EMBL/GenBank/DDBJ whole genome shotgun (WGS) entry which is preliminary data.</text>
</comment>
<dbReference type="EMBL" id="JAINDJ010000007">
    <property type="protein sequence ID" value="KAG9441435.1"/>
    <property type="molecule type" value="Genomic_DNA"/>
</dbReference>
<accession>A0AAV7DXR4</accession>
<sequence length="167" mass="17897">MKVEAPLSQRSQSDESSLVKGNESENPPAFRLFLFSPNHTCRHLASTTSFPPRPPFPRRRDVAHRDTCVAQSCSSTAALASLYVAPLRRPLQAPHSCPPNSLSALSLSQSFVPQHVARRGRASAAGRRLSGHVVGAGNLEGGVRGTRGGVALNFGSVSPSFRRTESR</sequence>
<proteinExistence type="predicted"/>
<organism evidence="2 3">
    <name type="scientific">Aristolochia fimbriata</name>
    <name type="common">White veined hardy Dutchman's pipe vine</name>
    <dbReference type="NCBI Taxonomy" id="158543"/>
    <lineage>
        <taxon>Eukaryota</taxon>
        <taxon>Viridiplantae</taxon>
        <taxon>Streptophyta</taxon>
        <taxon>Embryophyta</taxon>
        <taxon>Tracheophyta</taxon>
        <taxon>Spermatophyta</taxon>
        <taxon>Magnoliopsida</taxon>
        <taxon>Magnoliidae</taxon>
        <taxon>Piperales</taxon>
        <taxon>Aristolochiaceae</taxon>
        <taxon>Aristolochia</taxon>
    </lineage>
</organism>
<evidence type="ECO:0000313" key="3">
    <source>
        <dbReference type="Proteomes" id="UP000825729"/>
    </source>
</evidence>
<reference evidence="2 3" key="1">
    <citation type="submission" date="2021-07" db="EMBL/GenBank/DDBJ databases">
        <title>The Aristolochia fimbriata genome: insights into angiosperm evolution, floral development and chemical biosynthesis.</title>
        <authorList>
            <person name="Jiao Y."/>
        </authorList>
    </citation>
    <scope>NUCLEOTIDE SEQUENCE [LARGE SCALE GENOMIC DNA]</scope>
    <source>
        <strain evidence="2">IBCAS-2021</strain>
        <tissue evidence="2">Leaf</tissue>
    </source>
</reference>
<feature type="region of interest" description="Disordered" evidence="1">
    <location>
        <begin position="1"/>
        <end position="25"/>
    </location>
</feature>
<dbReference type="Proteomes" id="UP000825729">
    <property type="component" value="Unassembled WGS sequence"/>
</dbReference>
<dbReference type="AlphaFoldDB" id="A0AAV7DXR4"/>
<evidence type="ECO:0000313" key="2">
    <source>
        <dbReference type="EMBL" id="KAG9441435.1"/>
    </source>
</evidence>
<name>A0AAV7DXR4_ARIFI</name>
<evidence type="ECO:0000256" key="1">
    <source>
        <dbReference type="SAM" id="MobiDB-lite"/>
    </source>
</evidence>
<protein>
    <submittedName>
        <fullName evidence="2">Uncharacterized protein</fullName>
    </submittedName>
</protein>
<keyword evidence="3" id="KW-1185">Reference proteome</keyword>
<gene>
    <name evidence="2" type="ORF">H6P81_017289</name>
</gene>